<evidence type="ECO:0000256" key="1">
    <source>
        <dbReference type="SAM" id="SignalP"/>
    </source>
</evidence>
<dbReference type="InterPro" id="IPR002818">
    <property type="entry name" value="DJ-1/PfpI"/>
</dbReference>
<dbReference type="AlphaFoldDB" id="A0A8H6DZ65"/>
<evidence type="ECO:0000259" key="2">
    <source>
        <dbReference type="Pfam" id="PF01965"/>
    </source>
</evidence>
<dbReference type="CDD" id="cd03139">
    <property type="entry name" value="GATase1_PfpI_2"/>
    <property type="match status" value="1"/>
</dbReference>
<protein>
    <recommendedName>
        <fullName evidence="2">DJ-1/PfpI domain-containing protein</fullName>
    </recommendedName>
</protein>
<feature type="domain" description="DJ-1/PfpI" evidence="2">
    <location>
        <begin position="122"/>
        <end position="230"/>
    </location>
</feature>
<name>A0A8H6DZ65_COCSA</name>
<feature type="signal peptide" evidence="1">
    <location>
        <begin position="1"/>
        <end position="24"/>
    </location>
</feature>
<feature type="chain" id="PRO_5034300357" description="DJ-1/PfpI domain-containing protein" evidence="1">
    <location>
        <begin position="25"/>
        <end position="269"/>
    </location>
</feature>
<keyword evidence="1" id="KW-0732">Signal</keyword>
<dbReference type="Pfam" id="PF01965">
    <property type="entry name" value="DJ-1_PfpI"/>
    <property type="match status" value="1"/>
</dbReference>
<dbReference type="InterPro" id="IPR029062">
    <property type="entry name" value="Class_I_gatase-like"/>
</dbReference>
<dbReference type="Gene3D" id="3.40.50.880">
    <property type="match status" value="1"/>
</dbReference>
<proteinExistence type="predicted"/>
<dbReference type="Proteomes" id="UP000624244">
    <property type="component" value="Unassembled WGS sequence"/>
</dbReference>
<dbReference type="OMA" id="VHPHTRF"/>
<dbReference type="InterPro" id="IPR052158">
    <property type="entry name" value="INH-QAR"/>
</dbReference>
<gene>
    <name evidence="3" type="ORF">GGP41_006591</name>
</gene>
<dbReference type="PANTHER" id="PTHR43130:SF15">
    <property type="entry name" value="THIJ_PFPI FAMILY PROTEIN (AFU_ORTHOLOGUE AFUA_5G14240)"/>
    <property type="match status" value="1"/>
</dbReference>
<evidence type="ECO:0000313" key="4">
    <source>
        <dbReference type="Proteomes" id="UP000624244"/>
    </source>
</evidence>
<comment type="caution">
    <text evidence="3">The sequence shown here is derived from an EMBL/GenBank/DDBJ whole genome shotgun (WGS) entry which is preliminary data.</text>
</comment>
<dbReference type="EMBL" id="WNKQ01000001">
    <property type="protein sequence ID" value="KAF5853786.1"/>
    <property type="molecule type" value="Genomic_DNA"/>
</dbReference>
<organism evidence="3 4">
    <name type="scientific">Cochliobolus sativus</name>
    <name type="common">Common root rot and spot blotch fungus</name>
    <name type="synonym">Bipolaris sorokiniana</name>
    <dbReference type="NCBI Taxonomy" id="45130"/>
    <lineage>
        <taxon>Eukaryota</taxon>
        <taxon>Fungi</taxon>
        <taxon>Dikarya</taxon>
        <taxon>Ascomycota</taxon>
        <taxon>Pezizomycotina</taxon>
        <taxon>Dothideomycetes</taxon>
        <taxon>Pleosporomycetidae</taxon>
        <taxon>Pleosporales</taxon>
        <taxon>Pleosporineae</taxon>
        <taxon>Pleosporaceae</taxon>
        <taxon>Bipolaris</taxon>
    </lineage>
</organism>
<sequence length="269" mass="29185">MYFCQKAYLAAAAAACTLISPCLSTPVQPPITNTSALPVHYGLVIFPHYQALDIFGPMDLVNSLFMTYRNKTKEPHISVLSRTMDPVSSAMMPGGFGEAILPTTTFKQYLSDHAPANDTATSVDGKPDIDVLIVPGGGGTRNDMSEEIAFIAATFPRLKYIISICTGASLLSRAGVLEGRRATTNKRSWAWATSHGNNITWIPTARWVQDGNVWSSSGVSAGIDAMYAFVSSVYGEDVATFLSLSLEYTRELHWYEDPFAAVWDVPGAK</sequence>
<reference evidence="3" key="1">
    <citation type="submission" date="2019-11" db="EMBL/GenBank/DDBJ databases">
        <title>Bipolaris sorokiniana Genome sequencing.</title>
        <authorList>
            <person name="Wang H."/>
        </authorList>
    </citation>
    <scope>NUCLEOTIDE SEQUENCE</scope>
</reference>
<dbReference type="SUPFAM" id="SSF52317">
    <property type="entry name" value="Class I glutamine amidotransferase-like"/>
    <property type="match status" value="1"/>
</dbReference>
<dbReference type="PANTHER" id="PTHR43130">
    <property type="entry name" value="ARAC-FAMILY TRANSCRIPTIONAL REGULATOR"/>
    <property type="match status" value="1"/>
</dbReference>
<accession>A0A8H6DZ65</accession>
<evidence type="ECO:0000313" key="3">
    <source>
        <dbReference type="EMBL" id="KAF5853786.1"/>
    </source>
</evidence>